<evidence type="ECO:0000313" key="2">
    <source>
        <dbReference type="EMBL" id="TDX02186.1"/>
    </source>
</evidence>
<name>A0A4R8DVV2_9BACT</name>
<evidence type="ECO:0000259" key="1">
    <source>
        <dbReference type="Pfam" id="PF03235"/>
    </source>
</evidence>
<dbReference type="AlphaFoldDB" id="A0A4R8DVV2"/>
<dbReference type="PANTHER" id="PTHR37292">
    <property type="entry name" value="VNG6097C"/>
    <property type="match status" value="1"/>
</dbReference>
<dbReference type="OrthoDB" id="9798761at2"/>
<organism evidence="2 3">
    <name type="scientific">Dinghuibacter silviterrae</name>
    <dbReference type="NCBI Taxonomy" id="1539049"/>
    <lineage>
        <taxon>Bacteria</taxon>
        <taxon>Pseudomonadati</taxon>
        <taxon>Bacteroidota</taxon>
        <taxon>Chitinophagia</taxon>
        <taxon>Chitinophagales</taxon>
        <taxon>Chitinophagaceae</taxon>
        <taxon>Dinghuibacter</taxon>
    </lineage>
</organism>
<reference evidence="2 3" key="1">
    <citation type="submission" date="2019-03" db="EMBL/GenBank/DDBJ databases">
        <title>Genomic Encyclopedia of Type Strains, Phase IV (KMG-IV): sequencing the most valuable type-strain genomes for metagenomic binning, comparative biology and taxonomic classification.</title>
        <authorList>
            <person name="Goeker M."/>
        </authorList>
    </citation>
    <scope>NUCLEOTIDE SEQUENCE [LARGE SCALE GENOMIC DNA]</scope>
    <source>
        <strain evidence="2 3">DSM 100059</strain>
    </source>
</reference>
<comment type="caution">
    <text evidence="2">The sequence shown here is derived from an EMBL/GenBank/DDBJ whole genome shotgun (WGS) entry which is preliminary data.</text>
</comment>
<protein>
    <submittedName>
        <fullName evidence="2">Uncharacterized protein with ParB-like and HNH nuclease domain</fullName>
    </submittedName>
</protein>
<keyword evidence="3" id="KW-1185">Reference proteome</keyword>
<gene>
    <name evidence="2" type="ORF">EDB95_3237</name>
</gene>
<dbReference type="InterPro" id="IPR004919">
    <property type="entry name" value="GmrSD_N"/>
</dbReference>
<accession>A0A4R8DVV2</accession>
<feature type="domain" description="GmrSD restriction endonucleases N-terminal" evidence="1">
    <location>
        <begin position="11"/>
        <end position="259"/>
    </location>
</feature>
<dbReference type="Proteomes" id="UP000294498">
    <property type="component" value="Unassembled WGS sequence"/>
</dbReference>
<proteinExistence type="predicted"/>
<dbReference type="PANTHER" id="PTHR37292:SF2">
    <property type="entry name" value="DUF262 DOMAIN-CONTAINING PROTEIN"/>
    <property type="match status" value="1"/>
</dbReference>
<evidence type="ECO:0000313" key="3">
    <source>
        <dbReference type="Proteomes" id="UP000294498"/>
    </source>
</evidence>
<sequence length="593" mass="69211">MSYFPPITISTAIQKIEYKQYLLPAIQREFVWGYRNIELLFDSLMREYPFGSLLMWKVEGANKGGHRYYEVLKYYRERYHTHCEEVNTALLPDFEAVLDGQQRLTALYLGLKGSYAYKTYRLSWNDNSYSLPTRKLYLNLSSLVNQDDAEGDVTEDGRLYDFRFLTDAEVAEATDIWFEVGKILGIQGTFKLGQFVRDQQWAEIPFINETLAKLHDVVHIKPLIHYYLETDQDYEKALNIFIRINSGGEKLDYSDLIMSTTIAGWKLLKAREEINSLISEIWANSGIQISKDLVLRTYLMLFNEDIKFRVANFSMANAQEFEQHWYDIRGAISEGFQLIKDFGYSENTMTSKNAALPIIYYLAKAKKAEDFTKKVGYKADRDIIKRWLHAVLLHRIFGGQADSVLKIIRDCISDELGKGVEAFPAVAIAKKMSKTRKSITVDDEFIENLLYTRYEDRYAFPILALLYPYLDYKNGDFHKDHIHPVSQFSKRNLKVNGVDTEVGNGHYFKDADFYNGIVNMQLLDGNENKSKNDKMLSEWVAVTRPDLKRQLIPEMLEFEQFPEFVERRWHLLKEKLREILTFSPEQETEEAES</sequence>
<dbReference type="Pfam" id="PF03235">
    <property type="entry name" value="GmrSD_N"/>
    <property type="match status" value="1"/>
</dbReference>
<dbReference type="EMBL" id="SODV01000001">
    <property type="protein sequence ID" value="TDX02186.1"/>
    <property type="molecule type" value="Genomic_DNA"/>
</dbReference>